<gene>
    <name evidence="1" type="ORF">EYH02_03980</name>
</gene>
<dbReference type="Proteomes" id="UP000605805">
    <property type="component" value="Unassembled WGS sequence"/>
</dbReference>
<name>A0A832YZX1_9CREN</name>
<evidence type="ECO:0000313" key="1">
    <source>
        <dbReference type="EMBL" id="HIP57212.1"/>
    </source>
</evidence>
<dbReference type="EMBL" id="DQTV01000074">
    <property type="protein sequence ID" value="HIP57212.1"/>
    <property type="molecule type" value="Genomic_DNA"/>
</dbReference>
<accession>A0A832YZX1</accession>
<organism evidence="1 2">
    <name type="scientific">Ignisphaera aggregans</name>
    <dbReference type="NCBI Taxonomy" id="334771"/>
    <lineage>
        <taxon>Archaea</taxon>
        <taxon>Thermoproteota</taxon>
        <taxon>Thermoprotei</taxon>
        <taxon>Desulfurococcales</taxon>
        <taxon>Desulfurococcaceae</taxon>
        <taxon>Ignisphaera</taxon>
    </lineage>
</organism>
<protein>
    <submittedName>
        <fullName evidence="1">Uncharacterized protein</fullName>
    </submittedName>
</protein>
<comment type="caution">
    <text evidence="1">The sequence shown here is derived from an EMBL/GenBank/DDBJ whole genome shotgun (WGS) entry which is preliminary data.</text>
</comment>
<proteinExistence type="predicted"/>
<dbReference type="AlphaFoldDB" id="A0A832YZX1"/>
<reference evidence="1" key="1">
    <citation type="journal article" date="2020" name="ISME J.">
        <title>Gammaproteobacteria mediating utilization of methyl-, sulfur- and petroleum organic compounds in deep ocean hydrothermal plumes.</title>
        <authorList>
            <person name="Zhou Z."/>
            <person name="Liu Y."/>
            <person name="Pan J."/>
            <person name="Cron B.R."/>
            <person name="Toner B.M."/>
            <person name="Anantharaman K."/>
            <person name="Breier J.A."/>
            <person name="Dick G.J."/>
            <person name="Li M."/>
        </authorList>
    </citation>
    <scope>NUCLEOTIDE SEQUENCE</scope>
    <source>
        <strain evidence="1">SZUA-1435</strain>
    </source>
</reference>
<evidence type="ECO:0000313" key="2">
    <source>
        <dbReference type="Proteomes" id="UP000605805"/>
    </source>
</evidence>
<sequence length="327" mass="36740">MTLIIREEQQNSAYVFTSMFEDAVIGGIRGKSLTSRTVLPQYPIKKAYLLLALSLTVPFNPMYKWKIVLDEVVLTREYKPMIETEVENSIKSLFVYDVTSAIKGFEPILKIVYDGRNPIRVDIAGLLTLHEYPRFHTYLEGYARIESLVKQPSFSYGVPSNFTPNEGRVLLAVTAVKRDTVRVLDKNTNSVFNYTLSPGINLIEMNLGNPATRTIEISAESTSSVHLFSILAYSHALYPQIKVEKLYVDGNALHLVLKNIAEEPSDDTMIILLRLGSVITQHRIGAVKGGETIELSIPIGGRHIPSIVRVVWRKATRTFVNDIKLQS</sequence>